<keyword evidence="2" id="KW-1185">Reference proteome</keyword>
<evidence type="ECO:0000313" key="1">
    <source>
        <dbReference type="EMBL" id="AMR77309.1"/>
    </source>
</evidence>
<organism evidence="1 2">
    <name type="scientific">Cupriavidus nantongensis</name>
    <dbReference type="NCBI Taxonomy" id="1796606"/>
    <lineage>
        <taxon>Bacteria</taxon>
        <taxon>Pseudomonadati</taxon>
        <taxon>Pseudomonadota</taxon>
        <taxon>Betaproteobacteria</taxon>
        <taxon>Burkholderiales</taxon>
        <taxon>Burkholderiaceae</taxon>
        <taxon>Cupriavidus</taxon>
    </lineage>
</organism>
<name>A0A142JGU7_9BURK</name>
<evidence type="ECO:0000313" key="2">
    <source>
        <dbReference type="Proteomes" id="UP000075238"/>
    </source>
</evidence>
<dbReference type="AlphaFoldDB" id="A0A142JGU7"/>
<dbReference type="RefSeq" id="WP_062797651.1">
    <property type="nucleotide sequence ID" value="NZ_CP014844.1"/>
</dbReference>
<dbReference type="OrthoDB" id="8584238at2"/>
<protein>
    <recommendedName>
        <fullName evidence="3">Lytic transglycosylase</fullName>
    </recommendedName>
</protein>
<sequence length="210" mass="23736">MIPAHAPAVLAQLLAILPAYWPDMPLPSFLAAQIEQETCITLQHGKCFSERAELKTSREYGFGLGQLTITARFNAFQEVKALHPDLRDWPFEARYDRRMQLIALVVKDRHHYRGCAPLMATARDTLACVAAQYNGGTGGFLADRRLCANTAGCDPRVWFGHIEHTSLKARRLASGYGKSFFEINREYVRNVLLVRRPKYAALMDDVRGNR</sequence>
<proteinExistence type="predicted"/>
<dbReference type="EMBL" id="CP014844">
    <property type="protein sequence ID" value="AMR77309.1"/>
    <property type="molecule type" value="Genomic_DNA"/>
</dbReference>
<accession>A0A142JGU7</accession>
<evidence type="ECO:0008006" key="3">
    <source>
        <dbReference type="Google" id="ProtNLM"/>
    </source>
</evidence>
<dbReference type="STRING" id="1796606.A2G96_05935"/>
<dbReference type="Proteomes" id="UP000075238">
    <property type="component" value="Chromosome 1"/>
</dbReference>
<reference evidence="1 2" key="1">
    <citation type="submission" date="2016-03" db="EMBL/GenBank/DDBJ databases">
        <title>Complete genome sequence of a novel chlorpyrifos degrading bacterium, Cupriavidus nantongensis sp. X1.</title>
        <authorList>
            <person name="Fang L."/>
        </authorList>
    </citation>
    <scope>NUCLEOTIDE SEQUENCE [LARGE SCALE GENOMIC DNA]</scope>
    <source>
        <strain evidence="1 2">X1</strain>
    </source>
</reference>
<gene>
    <name evidence="1" type="ORF">A2G96_05935</name>
</gene>
<dbReference type="KEGG" id="cnan:A2G96_05935"/>